<organism evidence="1 2">
    <name type="scientific">Racocetra persica</name>
    <dbReference type="NCBI Taxonomy" id="160502"/>
    <lineage>
        <taxon>Eukaryota</taxon>
        <taxon>Fungi</taxon>
        <taxon>Fungi incertae sedis</taxon>
        <taxon>Mucoromycota</taxon>
        <taxon>Glomeromycotina</taxon>
        <taxon>Glomeromycetes</taxon>
        <taxon>Diversisporales</taxon>
        <taxon>Gigasporaceae</taxon>
        <taxon>Racocetra</taxon>
    </lineage>
</organism>
<comment type="caution">
    <text evidence="1">The sequence shown here is derived from an EMBL/GenBank/DDBJ whole genome shotgun (WGS) entry which is preliminary data.</text>
</comment>
<evidence type="ECO:0000313" key="1">
    <source>
        <dbReference type="EMBL" id="CAG8572034.1"/>
    </source>
</evidence>
<proteinExistence type="predicted"/>
<gene>
    <name evidence="1" type="ORF">RPERSI_LOCUS4794</name>
</gene>
<protein>
    <submittedName>
        <fullName evidence="1">15562_t:CDS:1</fullName>
    </submittedName>
</protein>
<keyword evidence="2" id="KW-1185">Reference proteome</keyword>
<sequence>MPKSKGKQNKPGDVKMNAISSSGAKNATNETAPTVIRETRSGNAKRKAISTVVGNEELKLDGNK</sequence>
<reference evidence="1" key="1">
    <citation type="submission" date="2021-06" db="EMBL/GenBank/DDBJ databases">
        <authorList>
            <person name="Kallberg Y."/>
            <person name="Tangrot J."/>
            <person name="Rosling A."/>
        </authorList>
    </citation>
    <scope>NUCLEOTIDE SEQUENCE</scope>
    <source>
        <strain evidence="1">MA461A</strain>
    </source>
</reference>
<dbReference type="Proteomes" id="UP000789920">
    <property type="component" value="Unassembled WGS sequence"/>
</dbReference>
<accession>A0ACA9M937</accession>
<evidence type="ECO:0000313" key="2">
    <source>
        <dbReference type="Proteomes" id="UP000789920"/>
    </source>
</evidence>
<dbReference type="EMBL" id="CAJVQC010006851">
    <property type="protein sequence ID" value="CAG8572034.1"/>
    <property type="molecule type" value="Genomic_DNA"/>
</dbReference>
<name>A0ACA9M937_9GLOM</name>